<evidence type="ECO:0000256" key="1">
    <source>
        <dbReference type="ARBA" id="ARBA00009981"/>
    </source>
</evidence>
<dbReference type="Proteomes" id="UP000294616">
    <property type="component" value="Unassembled WGS sequence"/>
</dbReference>
<dbReference type="SUPFAM" id="SSF143120">
    <property type="entry name" value="YefM-like"/>
    <property type="match status" value="1"/>
</dbReference>
<dbReference type="OrthoDB" id="827255at2"/>
<evidence type="ECO:0000313" key="3">
    <source>
        <dbReference type="Proteomes" id="UP000294616"/>
    </source>
</evidence>
<name>A0A4R1M5V2_9SPHI</name>
<dbReference type="AlphaFoldDB" id="A0A4R1M5V2"/>
<dbReference type="RefSeq" id="WP_132221010.1">
    <property type="nucleotide sequence ID" value="NZ_SMGO01000001.1"/>
</dbReference>
<evidence type="ECO:0000313" key="2">
    <source>
        <dbReference type="EMBL" id="TCK85089.1"/>
    </source>
</evidence>
<dbReference type="InterPro" id="IPR036165">
    <property type="entry name" value="YefM-like_sf"/>
</dbReference>
<organism evidence="2 3">
    <name type="scientific">Albibacterium bauzanense</name>
    <dbReference type="NCBI Taxonomy" id="653929"/>
    <lineage>
        <taxon>Bacteria</taxon>
        <taxon>Pseudomonadati</taxon>
        <taxon>Bacteroidota</taxon>
        <taxon>Sphingobacteriia</taxon>
        <taxon>Sphingobacteriales</taxon>
        <taxon>Sphingobacteriaceae</taxon>
        <taxon>Albibacterium</taxon>
    </lineage>
</organism>
<dbReference type="EMBL" id="SMGO01000001">
    <property type="protein sequence ID" value="TCK85089.1"/>
    <property type="molecule type" value="Genomic_DNA"/>
</dbReference>
<gene>
    <name evidence="2" type="ORF">C8N28_0387</name>
</gene>
<reference evidence="2 3" key="1">
    <citation type="submission" date="2019-03" db="EMBL/GenBank/DDBJ databases">
        <title>Genomic Encyclopedia of Archaeal and Bacterial Type Strains, Phase II (KMG-II): from individual species to whole genera.</title>
        <authorList>
            <person name="Goeker M."/>
        </authorList>
    </citation>
    <scope>NUCLEOTIDE SEQUENCE [LARGE SCALE GENOMIC DNA]</scope>
    <source>
        <strain evidence="2 3">DSM 22554</strain>
    </source>
</reference>
<sequence length="84" mass="10010">MIVISPSELRGNLKKYLDLAENERIIIQRGKTETFELRKRERISDDPYFDDIKNIEEIEKGIEDLRKGKYSKLDPTKTLWENIL</sequence>
<accession>A0A4R1M5V2</accession>
<protein>
    <submittedName>
        <fullName evidence="2">Antitoxin Phd_YefM of type II toxin-antitoxin system</fullName>
    </submittedName>
</protein>
<keyword evidence="3" id="KW-1185">Reference proteome</keyword>
<comment type="caution">
    <text evidence="2">The sequence shown here is derived from an EMBL/GenBank/DDBJ whole genome shotgun (WGS) entry which is preliminary data.</text>
</comment>
<comment type="similarity">
    <text evidence="1">Belongs to the phD/YefM antitoxin family.</text>
</comment>
<proteinExistence type="inferred from homology"/>